<accession>A0A9N9GU49</accession>
<organism evidence="1 2">
    <name type="scientific">Ambispora gerdemannii</name>
    <dbReference type="NCBI Taxonomy" id="144530"/>
    <lineage>
        <taxon>Eukaryota</taxon>
        <taxon>Fungi</taxon>
        <taxon>Fungi incertae sedis</taxon>
        <taxon>Mucoromycota</taxon>
        <taxon>Glomeromycotina</taxon>
        <taxon>Glomeromycetes</taxon>
        <taxon>Archaeosporales</taxon>
        <taxon>Ambisporaceae</taxon>
        <taxon>Ambispora</taxon>
    </lineage>
</organism>
<protein>
    <submittedName>
        <fullName evidence="1">9625_t:CDS:1</fullName>
    </submittedName>
</protein>
<dbReference type="EMBL" id="CAJVPL010003301">
    <property type="protein sequence ID" value="CAG8630025.1"/>
    <property type="molecule type" value="Genomic_DNA"/>
</dbReference>
<reference evidence="1" key="1">
    <citation type="submission" date="2021-06" db="EMBL/GenBank/DDBJ databases">
        <authorList>
            <person name="Kallberg Y."/>
            <person name="Tangrot J."/>
            <person name="Rosling A."/>
        </authorList>
    </citation>
    <scope>NUCLEOTIDE SEQUENCE</scope>
    <source>
        <strain evidence="1">MT106</strain>
    </source>
</reference>
<dbReference type="AlphaFoldDB" id="A0A9N9GU49"/>
<name>A0A9N9GU49_9GLOM</name>
<keyword evidence="2" id="KW-1185">Reference proteome</keyword>
<sequence length="122" mass="14065">LLKIFNDKYPYFNIPIEDLISQSNNSRNKDKVPRSQNSFILFRRNLFLLIKKFKNLYPDFKTTTPIEALISQSNNSLSLLNEFIIKSTIPIEVLISTIPIEAFISLSNNSLKLNDSQEATKL</sequence>
<evidence type="ECO:0000313" key="2">
    <source>
        <dbReference type="Proteomes" id="UP000789831"/>
    </source>
</evidence>
<feature type="non-terminal residue" evidence="1">
    <location>
        <position position="1"/>
    </location>
</feature>
<gene>
    <name evidence="1" type="ORF">AGERDE_LOCUS10480</name>
</gene>
<comment type="caution">
    <text evidence="1">The sequence shown here is derived from an EMBL/GenBank/DDBJ whole genome shotgun (WGS) entry which is preliminary data.</text>
</comment>
<dbReference type="Proteomes" id="UP000789831">
    <property type="component" value="Unassembled WGS sequence"/>
</dbReference>
<evidence type="ECO:0000313" key="1">
    <source>
        <dbReference type="EMBL" id="CAG8630025.1"/>
    </source>
</evidence>
<proteinExistence type="predicted"/>